<evidence type="ECO:0000256" key="2">
    <source>
        <dbReference type="ARBA" id="ARBA00022692"/>
    </source>
</evidence>
<organism evidence="6 7">
    <name type="scientific">Lactococcus lactis subsp. lactis</name>
    <name type="common">Streptococcus lactis</name>
    <dbReference type="NCBI Taxonomy" id="1360"/>
    <lineage>
        <taxon>Bacteria</taxon>
        <taxon>Bacillati</taxon>
        <taxon>Bacillota</taxon>
        <taxon>Bacilli</taxon>
        <taxon>Lactobacillales</taxon>
        <taxon>Streptococcaceae</taxon>
        <taxon>Lactococcus</taxon>
    </lineage>
</organism>
<dbReference type="GO" id="GO:0016020">
    <property type="term" value="C:membrane"/>
    <property type="evidence" value="ECO:0007669"/>
    <property type="project" value="UniProtKB-SubCell"/>
</dbReference>
<proteinExistence type="predicted"/>
<comment type="caution">
    <text evidence="6">The sequence shown here is derived from an EMBL/GenBank/DDBJ whole genome shotgun (WGS) entry which is preliminary data.</text>
</comment>
<evidence type="ECO:0000256" key="5">
    <source>
        <dbReference type="SAM" id="Phobius"/>
    </source>
</evidence>
<dbReference type="Pfam" id="PF02674">
    <property type="entry name" value="Colicin_V"/>
    <property type="match status" value="1"/>
</dbReference>
<evidence type="ECO:0000256" key="1">
    <source>
        <dbReference type="ARBA" id="ARBA00004141"/>
    </source>
</evidence>
<evidence type="ECO:0000256" key="3">
    <source>
        <dbReference type="ARBA" id="ARBA00022989"/>
    </source>
</evidence>
<evidence type="ECO:0000256" key="4">
    <source>
        <dbReference type="ARBA" id="ARBA00023136"/>
    </source>
</evidence>
<comment type="subcellular location">
    <subcellularLocation>
        <location evidence="1">Membrane</location>
        <topology evidence="1">Multi-pass membrane protein</topology>
    </subcellularLocation>
</comment>
<feature type="transmembrane region" description="Helical" evidence="5">
    <location>
        <begin position="12"/>
        <end position="32"/>
    </location>
</feature>
<feature type="transmembrane region" description="Helical" evidence="5">
    <location>
        <begin position="133"/>
        <end position="157"/>
    </location>
</feature>
<dbReference type="EMBL" id="BBSI01000033">
    <property type="protein sequence ID" value="GAM80983.1"/>
    <property type="molecule type" value="Genomic_DNA"/>
</dbReference>
<feature type="transmembrane region" description="Helical" evidence="5">
    <location>
        <begin position="95"/>
        <end position="113"/>
    </location>
</feature>
<keyword evidence="2 5" id="KW-0812">Transmembrane</keyword>
<keyword evidence="4 5" id="KW-0472">Membrane</keyword>
<feature type="transmembrane region" description="Helical" evidence="5">
    <location>
        <begin position="38"/>
        <end position="56"/>
    </location>
</feature>
<keyword evidence="3 5" id="KW-1133">Transmembrane helix</keyword>
<dbReference type="PANTHER" id="PTHR37306:SF1">
    <property type="entry name" value="COLICIN V PRODUCTION PROTEIN"/>
    <property type="match status" value="1"/>
</dbReference>
<protein>
    <submittedName>
        <fullName evidence="6">Uncharacterized membrane protein, required for colicin V production</fullName>
    </submittedName>
</protein>
<dbReference type="AlphaFoldDB" id="A0A0B8R1F4"/>
<dbReference type="InterPro" id="IPR003825">
    <property type="entry name" value="Colicin-V_CvpA"/>
</dbReference>
<evidence type="ECO:0000313" key="6">
    <source>
        <dbReference type="EMBL" id="GAM80983.1"/>
    </source>
</evidence>
<dbReference type="Proteomes" id="UP000031847">
    <property type="component" value="Unassembled WGS sequence"/>
</dbReference>
<reference evidence="6 7" key="1">
    <citation type="submission" date="2015-01" db="EMBL/GenBank/DDBJ databases">
        <title>Lactococcus lactis subsp.lactis JCM 5805 whole genome shotgun sequence.</title>
        <authorList>
            <person name="Fujii T."/>
            <person name="Tomita Y."/>
            <person name="Ikushima S."/>
            <person name="Fujiwara D."/>
        </authorList>
    </citation>
    <scope>NUCLEOTIDE SEQUENCE [LARGE SCALE GENOMIC DNA]</scope>
    <source>
        <strain evidence="6 7">JCM 5805</strain>
    </source>
</reference>
<sequence>MLCLKSKIKVNWECLMILNLIILVALVWAFMVGYSRGLILQVIYSFGTIIAAFIAASNYKELAQKLSIWVPFSNATENSHLLLFSDKLLFQLDDAFYASISFLAIFIVVYAIIRLIGLFLHFALSPLGRNGKIIAGILGFAATYFGLQMVLMVLSLVPIAAVQSQLDASFLARFMVLHTPISSGILQNLFIENIVHINPLG</sequence>
<accession>A0A0B8R1F4</accession>
<evidence type="ECO:0000313" key="7">
    <source>
        <dbReference type="Proteomes" id="UP000031847"/>
    </source>
</evidence>
<dbReference type="PANTHER" id="PTHR37306">
    <property type="entry name" value="COLICIN V PRODUCTION PROTEIN"/>
    <property type="match status" value="1"/>
</dbReference>
<dbReference type="GO" id="GO:0009403">
    <property type="term" value="P:toxin biosynthetic process"/>
    <property type="evidence" value="ECO:0007669"/>
    <property type="project" value="InterPro"/>
</dbReference>
<gene>
    <name evidence="6" type="ORF">JCM5805K_2100</name>
</gene>
<name>A0A0B8R1F4_LACLL</name>